<feature type="compositionally biased region" description="Low complexity" evidence="7">
    <location>
        <begin position="427"/>
        <end position="452"/>
    </location>
</feature>
<dbReference type="GO" id="GO:0030488">
    <property type="term" value="P:tRNA methylation"/>
    <property type="evidence" value="ECO:0007669"/>
    <property type="project" value="InterPro"/>
</dbReference>
<evidence type="ECO:0000256" key="7">
    <source>
        <dbReference type="SAM" id="MobiDB-lite"/>
    </source>
</evidence>
<feature type="region of interest" description="Disordered" evidence="7">
    <location>
        <begin position="415"/>
        <end position="466"/>
    </location>
</feature>
<comment type="function">
    <text evidence="6">Substrate-binding subunit of tRNA (adenine-N1-)-methyltransferase, which catalyzes the formation of N1-methyladenine at position 58 (m1A58) in initiator methionyl-tRNA.</text>
</comment>
<accession>A0A8H7V8D6</accession>
<comment type="caution">
    <text evidence="8">The sequence shown here is derived from an EMBL/GenBank/DDBJ whole genome shotgun (WGS) entry which is preliminary data.</text>
</comment>
<protein>
    <recommendedName>
        <fullName evidence="3 6">tRNA (adenine(58)-N(1))-methyltransferase non-catalytic subunit TRM6</fullName>
    </recommendedName>
</protein>
<reference evidence="8" key="1">
    <citation type="submission" date="2020-12" db="EMBL/GenBank/DDBJ databases">
        <title>Metabolic potential, ecology and presence of endohyphal bacteria is reflected in genomic diversity of Mucoromycotina.</title>
        <authorList>
            <person name="Muszewska A."/>
            <person name="Okrasinska A."/>
            <person name="Steczkiewicz K."/>
            <person name="Drgas O."/>
            <person name="Orlowska M."/>
            <person name="Perlinska-Lenart U."/>
            <person name="Aleksandrzak-Piekarczyk T."/>
            <person name="Szatraj K."/>
            <person name="Zielenkiewicz U."/>
            <person name="Pilsyk S."/>
            <person name="Malc E."/>
            <person name="Mieczkowski P."/>
            <person name="Kruszewska J.S."/>
            <person name="Biernat P."/>
            <person name="Pawlowska J."/>
        </authorList>
    </citation>
    <scope>NUCLEOTIDE SEQUENCE</scope>
    <source>
        <strain evidence="8">WA0000017839</strain>
    </source>
</reference>
<keyword evidence="9" id="KW-1185">Reference proteome</keyword>
<dbReference type="Pfam" id="PF04189">
    <property type="entry name" value="Gcd10p"/>
    <property type="match status" value="1"/>
</dbReference>
<comment type="subcellular location">
    <subcellularLocation>
        <location evidence="1 6">Nucleus</location>
    </subcellularLocation>
</comment>
<evidence type="ECO:0000256" key="5">
    <source>
        <dbReference type="ARBA" id="ARBA00023242"/>
    </source>
</evidence>
<sequence length="466" mass="52353">MEATKHAEVDTVQAGKHILIQMPSGGAKIINLKANSNVGLGKFGTFNSDKLIGKPFGLSYEILGKDDDLRPVGHVSKNTIVEETTANNREIIDDAAVQKLSYEEVIRLKEQGEQGKLGTEEIIKLMVDSHSEFSKKTEYSKAKYIERKKKKFMKVFTPVRPTISTMVDYFFSKNPDKIKHLRIDTLSQLLCLANVHANNKMLVVDDTQGLIVASMLERMGGHGQVVAIHEGDHHNYDVLRYMNFSKEIQDTLYTVPFALVDPETQDEPFEVLTDEQFATLEDDPRRTYLRRKAAYDYKVKSRRLLHEGDFDGLIISSSLTPESVIKVLMKYMCGSRPVVVYSFNKEVLLQAAYWMRRSTDFLNAELTESSLREYQVLPGRMHPNMMMSCGGGYLLTALRIIDCPFDPSLAKRDGTDRRFKKKKTETPSADSPAVDSPVVDSPVVDSPAIDSPAIDSPAVDSPAMEE</sequence>
<comment type="similarity">
    <text evidence="2 6">Belongs to the TRM6/GCD10 family.</text>
</comment>
<keyword evidence="4 6" id="KW-0819">tRNA processing</keyword>
<keyword evidence="5 6" id="KW-0539">Nucleus</keyword>
<name>A0A8H7V8D6_9FUNG</name>
<dbReference type="PIRSF" id="PIRSF038170">
    <property type="entry name" value="tRNA_m1A_mtfrase"/>
    <property type="match status" value="1"/>
</dbReference>
<dbReference type="InterPro" id="IPR017423">
    <property type="entry name" value="TRM6"/>
</dbReference>
<evidence type="ECO:0000256" key="6">
    <source>
        <dbReference type="PIRNR" id="PIRNR038170"/>
    </source>
</evidence>
<evidence type="ECO:0000256" key="2">
    <source>
        <dbReference type="ARBA" id="ARBA00008320"/>
    </source>
</evidence>
<gene>
    <name evidence="8" type="ORF">INT47_001220</name>
</gene>
<dbReference type="EMBL" id="JAEPRD010000002">
    <property type="protein sequence ID" value="KAG2213951.1"/>
    <property type="molecule type" value="Genomic_DNA"/>
</dbReference>
<proteinExistence type="inferred from homology"/>
<evidence type="ECO:0000256" key="3">
    <source>
        <dbReference type="ARBA" id="ARBA00021704"/>
    </source>
</evidence>
<organism evidence="8 9">
    <name type="scientific">Mucor saturninus</name>
    <dbReference type="NCBI Taxonomy" id="64648"/>
    <lineage>
        <taxon>Eukaryota</taxon>
        <taxon>Fungi</taxon>
        <taxon>Fungi incertae sedis</taxon>
        <taxon>Mucoromycota</taxon>
        <taxon>Mucoromycotina</taxon>
        <taxon>Mucoromycetes</taxon>
        <taxon>Mucorales</taxon>
        <taxon>Mucorineae</taxon>
        <taxon>Mucoraceae</taxon>
        <taxon>Mucor</taxon>
    </lineage>
</organism>
<dbReference type="GO" id="GO:0031515">
    <property type="term" value="C:tRNA (m1A) methyltransferase complex"/>
    <property type="evidence" value="ECO:0007669"/>
    <property type="project" value="UniProtKB-UniRule"/>
</dbReference>
<dbReference type="PANTHER" id="PTHR12945:SF0">
    <property type="entry name" value="TRNA (ADENINE(58)-N(1))-METHYLTRANSFERASE NON-CATALYTIC SUBUNIT TRM6"/>
    <property type="match status" value="1"/>
</dbReference>
<dbReference type="Proteomes" id="UP000603453">
    <property type="component" value="Unassembled WGS sequence"/>
</dbReference>
<dbReference type="OrthoDB" id="10254665at2759"/>
<evidence type="ECO:0000313" key="9">
    <source>
        <dbReference type="Proteomes" id="UP000603453"/>
    </source>
</evidence>
<evidence type="ECO:0000256" key="1">
    <source>
        <dbReference type="ARBA" id="ARBA00004123"/>
    </source>
</evidence>
<evidence type="ECO:0000313" key="8">
    <source>
        <dbReference type="EMBL" id="KAG2213951.1"/>
    </source>
</evidence>
<dbReference type="PANTHER" id="PTHR12945">
    <property type="entry name" value="TRANSLATION INITIATION FACTOR EIF3-RELATED"/>
    <property type="match status" value="1"/>
</dbReference>
<dbReference type="AlphaFoldDB" id="A0A8H7V8D6"/>
<dbReference type="GO" id="GO:0005634">
    <property type="term" value="C:nucleus"/>
    <property type="evidence" value="ECO:0007669"/>
    <property type="project" value="UniProtKB-SubCell"/>
</dbReference>
<comment type="subunit">
    <text evidence="6">Heterotetramer.</text>
</comment>
<evidence type="ECO:0000256" key="4">
    <source>
        <dbReference type="ARBA" id="ARBA00022694"/>
    </source>
</evidence>